<dbReference type="CDD" id="cd07726">
    <property type="entry name" value="ST1585-like_MBL-fold"/>
    <property type="match status" value="1"/>
</dbReference>
<dbReference type="Gene3D" id="3.60.15.10">
    <property type="entry name" value="Ribonuclease Z/Hydroxyacylglutathione hydrolase-like"/>
    <property type="match status" value="1"/>
</dbReference>
<evidence type="ECO:0000313" key="3">
    <source>
        <dbReference type="Proteomes" id="UP000644693"/>
    </source>
</evidence>
<sequence>MTSHAVQQLPGDIACIDAQYVDSGLACVYLVRSGDEYALIETGTSHTLAAARAAMSARGIQPEQIKYVIPTHAHLDHAGGAGVMMRAFPEAELLAHPQALKHLCHPERLIASAKSVYGEALFQSLYGEILPVPESRATALADGQTIIIGERELVARHTPGHANHHLCVWDAQTRGWFTGDMFGVCYGALRLLDGPFVVPSTSPTQFDPAAFQGSLDVLADTSPDFMYLTHYSAIPWSPATHAALSQQVSDYASIAAEHENDTSGLATVLMRYTLDRLRDRLPGQDLASCEEQLLADMGLNAQGLTVWLKRRAA</sequence>
<reference evidence="2" key="1">
    <citation type="journal article" date="2014" name="Int. J. Syst. Evol. Microbiol.">
        <title>Complete genome sequence of Corynebacterium casei LMG S-19264T (=DSM 44701T), isolated from a smear-ripened cheese.</title>
        <authorList>
            <consortium name="US DOE Joint Genome Institute (JGI-PGF)"/>
            <person name="Walter F."/>
            <person name="Albersmeier A."/>
            <person name="Kalinowski J."/>
            <person name="Ruckert C."/>
        </authorList>
    </citation>
    <scope>NUCLEOTIDE SEQUENCE</scope>
    <source>
        <strain evidence="2">KCTC 23430</strain>
    </source>
</reference>
<dbReference type="RefSeq" id="WP_189476235.1">
    <property type="nucleotide sequence ID" value="NZ_BMYM01000001.1"/>
</dbReference>
<dbReference type="SUPFAM" id="SSF56281">
    <property type="entry name" value="Metallo-hydrolase/oxidoreductase"/>
    <property type="match status" value="1"/>
</dbReference>
<dbReference type="InterPro" id="IPR037482">
    <property type="entry name" value="ST1585_MBL-fold"/>
</dbReference>
<reference evidence="2" key="2">
    <citation type="submission" date="2020-09" db="EMBL/GenBank/DDBJ databases">
        <authorList>
            <person name="Sun Q."/>
            <person name="Kim S."/>
        </authorList>
    </citation>
    <scope>NUCLEOTIDE SEQUENCE</scope>
    <source>
        <strain evidence="2">KCTC 23430</strain>
    </source>
</reference>
<evidence type="ECO:0000259" key="1">
    <source>
        <dbReference type="SMART" id="SM00849"/>
    </source>
</evidence>
<name>A0A918XGA9_9GAMM</name>
<protein>
    <submittedName>
        <fullName evidence="2">MBL fold metallo-hydrolase</fullName>
    </submittedName>
</protein>
<dbReference type="Pfam" id="PF00753">
    <property type="entry name" value="Lactamase_B"/>
    <property type="match status" value="1"/>
</dbReference>
<dbReference type="PANTHER" id="PTHR42951:SF22">
    <property type="entry name" value="METALLO BETA-LACTAMASE SUPERFAMILY LIPOPROTEIN"/>
    <property type="match status" value="1"/>
</dbReference>
<proteinExistence type="predicted"/>
<dbReference type="InterPro" id="IPR001279">
    <property type="entry name" value="Metallo-B-lactamas"/>
</dbReference>
<comment type="caution">
    <text evidence="2">The sequence shown here is derived from an EMBL/GenBank/DDBJ whole genome shotgun (WGS) entry which is preliminary data.</text>
</comment>
<dbReference type="InterPro" id="IPR036866">
    <property type="entry name" value="RibonucZ/Hydroxyglut_hydro"/>
</dbReference>
<dbReference type="EMBL" id="BMYM01000001">
    <property type="protein sequence ID" value="GHD30503.1"/>
    <property type="molecule type" value="Genomic_DNA"/>
</dbReference>
<feature type="domain" description="Metallo-beta-lactamase" evidence="1">
    <location>
        <begin position="25"/>
        <end position="230"/>
    </location>
</feature>
<dbReference type="PANTHER" id="PTHR42951">
    <property type="entry name" value="METALLO-BETA-LACTAMASE DOMAIN-CONTAINING"/>
    <property type="match status" value="1"/>
</dbReference>
<organism evidence="2 3">
    <name type="scientific">Parahalioglobus pacificus</name>
    <dbReference type="NCBI Taxonomy" id="930806"/>
    <lineage>
        <taxon>Bacteria</taxon>
        <taxon>Pseudomonadati</taxon>
        <taxon>Pseudomonadota</taxon>
        <taxon>Gammaproteobacteria</taxon>
        <taxon>Cellvibrionales</taxon>
        <taxon>Halieaceae</taxon>
        <taxon>Parahalioglobus</taxon>
    </lineage>
</organism>
<dbReference type="SMART" id="SM00849">
    <property type="entry name" value="Lactamase_B"/>
    <property type="match status" value="1"/>
</dbReference>
<keyword evidence="3" id="KW-1185">Reference proteome</keyword>
<accession>A0A918XGA9</accession>
<gene>
    <name evidence="2" type="ORF">GCM10007053_12340</name>
</gene>
<dbReference type="Proteomes" id="UP000644693">
    <property type="component" value="Unassembled WGS sequence"/>
</dbReference>
<evidence type="ECO:0000313" key="2">
    <source>
        <dbReference type="EMBL" id="GHD30503.1"/>
    </source>
</evidence>
<dbReference type="AlphaFoldDB" id="A0A918XGA9"/>
<dbReference type="InterPro" id="IPR050855">
    <property type="entry name" value="NDM-1-like"/>
</dbReference>